<dbReference type="KEGG" id="ccro:CMC5_048380"/>
<protein>
    <recommendedName>
        <fullName evidence="4">Lipoprotein</fullName>
    </recommendedName>
</protein>
<accession>A0A0K1EJ37</accession>
<evidence type="ECO:0000313" key="3">
    <source>
        <dbReference type="Proteomes" id="UP000067626"/>
    </source>
</evidence>
<gene>
    <name evidence="2" type="ORF">CMC5_048380</name>
</gene>
<name>A0A0K1EJ37_CHOCO</name>
<keyword evidence="3" id="KW-1185">Reference proteome</keyword>
<feature type="signal peptide" evidence="1">
    <location>
        <begin position="1"/>
        <end position="20"/>
    </location>
</feature>
<evidence type="ECO:0008006" key="4">
    <source>
        <dbReference type="Google" id="ProtNLM"/>
    </source>
</evidence>
<dbReference type="Proteomes" id="UP000067626">
    <property type="component" value="Chromosome"/>
</dbReference>
<dbReference type="AlphaFoldDB" id="A0A0K1EJ37"/>
<feature type="chain" id="PRO_5005459560" description="Lipoprotein" evidence="1">
    <location>
        <begin position="21"/>
        <end position="233"/>
    </location>
</feature>
<organism evidence="2 3">
    <name type="scientific">Chondromyces crocatus</name>
    <dbReference type="NCBI Taxonomy" id="52"/>
    <lineage>
        <taxon>Bacteria</taxon>
        <taxon>Pseudomonadati</taxon>
        <taxon>Myxococcota</taxon>
        <taxon>Polyangia</taxon>
        <taxon>Polyangiales</taxon>
        <taxon>Polyangiaceae</taxon>
        <taxon>Chondromyces</taxon>
    </lineage>
</organism>
<dbReference type="PROSITE" id="PS51257">
    <property type="entry name" value="PROKAR_LIPOPROTEIN"/>
    <property type="match status" value="1"/>
</dbReference>
<dbReference type="STRING" id="52.CMC5_048380"/>
<evidence type="ECO:0000313" key="2">
    <source>
        <dbReference type="EMBL" id="AKT40682.1"/>
    </source>
</evidence>
<dbReference type="EMBL" id="CP012159">
    <property type="protein sequence ID" value="AKT40682.1"/>
    <property type="molecule type" value="Genomic_DNA"/>
</dbReference>
<sequence length="233" mass="24541">MSARALFAVSLLATLTGCSGDDPNASATPDTPCPSDSLCFDVKPVAEGLEIASGRVAVVWQASGYSNRIVPMAIAYHQAFDGAAARVEIPLSVISPPPYESLNCMWDCFDTAPCTCEHDWPTFGVASIRIAPGGSDGTLSVDDLSGAYGVGSAFITHVGPQASAAAEQKMPLFDRLPGGLLEGTHVYAVHQREGVAPGEQEFVLREDGELLDLHVCSFQQPTCVPPTPIMFVD</sequence>
<dbReference type="RefSeq" id="WP_050432583.1">
    <property type="nucleotide sequence ID" value="NZ_CP012159.1"/>
</dbReference>
<proteinExistence type="predicted"/>
<keyword evidence="1" id="KW-0732">Signal</keyword>
<evidence type="ECO:0000256" key="1">
    <source>
        <dbReference type="SAM" id="SignalP"/>
    </source>
</evidence>
<reference evidence="2 3" key="1">
    <citation type="submission" date="2015-07" db="EMBL/GenBank/DDBJ databases">
        <title>Genome analysis of myxobacterium Chondromyces crocatus Cm c5 reveals a high potential for natural compound synthesis and the genetic basis for the loss of fruiting body formation.</title>
        <authorList>
            <person name="Zaburannyi N."/>
            <person name="Bunk B."/>
            <person name="Maier J."/>
            <person name="Overmann J."/>
            <person name="Mueller R."/>
        </authorList>
    </citation>
    <scope>NUCLEOTIDE SEQUENCE [LARGE SCALE GENOMIC DNA]</scope>
    <source>
        <strain evidence="2 3">Cm c5</strain>
    </source>
</reference>